<accession>A0A0R2I5G9</accession>
<feature type="chain" id="PRO_5006418147" description="WxL domain-containing protein" evidence="2">
    <location>
        <begin position="26"/>
        <end position="246"/>
    </location>
</feature>
<dbReference type="eggNOG" id="ENOG5030E2P">
    <property type="taxonomic scope" value="Bacteria"/>
</dbReference>
<keyword evidence="5" id="KW-1185">Reference proteome</keyword>
<organism evidence="4 5">
    <name type="scientific">Carnobacterium divergens DSM 20623</name>
    <dbReference type="NCBI Taxonomy" id="1449336"/>
    <lineage>
        <taxon>Bacteria</taxon>
        <taxon>Bacillati</taxon>
        <taxon>Bacillota</taxon>
        <taxon>Bacilli</taxon>
        <taxon>Lactobacillales</taxon>
        <taxon>Carnobacteriaceae</taxon>
        <taxon>Carnobacterium</taxon>
    </lineage>
</organism>
<gene>
    <name evidence="4" type="ORF">IV74_GL000646</name>
</gene>
<dbReference type="Proteomes" id="UP000051658">
    <property type="component" value="Unassembled WGS sequence"/>
</dbReference>
<feature type="signal peptide" evidence="2">
    <location>
        <begin position="1"/>
        <end position="25"/>
    </location>
</feature>
<sequence length="246" mass="25660">MKKQTILTAGAVALVALTIGGTASAATAGTYKSNAKVKFVQDTSITPPVDPTNPGSEVTPVDPDGTNPDPGTAGPLSIDFASSFGFDEQKITTKDEVYNAKAQILSDGTFRPNYLQVTDKRGGANGWTVQVKQDTQFASASGTLDGALISVKNGQVDSISTSTVPSLVNKSFDLTIDEDGAGVSQNIVGAKTGEGAGTWVYRFGDDTNKETSVTLAVPGSTTKYAEEYTTELTWTLADVPHVETQP</sequence>
<evidence type="ECO:0000256" key="2">
    <source>
        <dbReference type="SAM" id="SignalP"/>
    </source>
</evidence>
<feature type="region of interest" description="Disordered" evidence="1">
    <location>
        <begin position="42"/>
        <end position="74"/>
    </location>
</feature>
<protein>
    <recommendedName>
        <fullName evidence="3">WxL domain-containing protein</fullName>
    </recommendedName>
</protein>
<dbReference type="GeneID" id="89587937"/>
<feature type="domain" description="WxL" evidence="3">
    <location>
        <begin position="27"/>
        <end position="240"/>
    </location>
</feature>
<evidence type="ECO:0000256" key="1">
    <source>
        <dbReference type="SAM" id="MobiDB-lite"/>
    </source>
</evidence>
<name>A0A0R2I5G9_CARDV</name>
<dbReference type="Pfam" id="PF13731">
    <property type="entry name" value="WxL"/>
    <property type="match status" value="1"/>
</dbReference>
<dbReference type="PATRIC" id="fig|1449336.4.peg.660"/>
<evidence type="ECO:0000313" key="5">
    <source>
        <dbReference type="Proteomes" id="UP000051658"/>
    </source>
</evidence>
<dbReference type="AlphaFoldDB" id="A0A0R2I5G9"/>
<dbReference type="EMBL" id="JQBS01000017">
    <property type="protein sequence ID" value="KRN56996.1"/>
    <property type="molecule type" value="Genomic_DNA"/>
</dbReference>
<keyword evidence="2" id="KW-0732">Signal</keyword>
<proteinExistence type="predicted"/>
<comment type="caution">
    <text evidence="4">The sequence shown here is derived from an EMBL/GenBank/DDBJ whole genome shotgun (WGS) entry which is preliminary data.</text>
</comment>
<dbReference type="InterPro" id="IPR027994">
    <property type="entry name" value="WxL_dom"/>
</dbReference>
<evidence type="ECO:0000313" key="4">
    <source>
        <dbReference type="EMBL" id="KRN56996.1"/>
    </source>
</evidence>
<dbReference type="RefSeq" id="WP_034571964.1">
    <property type="nucleotide sequence ID" value="NZ_JQBS01000017.1"/>
</dbReference>
<evidence type="ECO:0000259" key="3">
    <source>
        <dbReference type="Pfam" id="PF13731"/>
    </source>
</evidence>
<reference evidence="4 5" key="1">
    <citation type="journal article" date="2015" name="Genome Announc.">
        <title>Expanding the biotechnology potential of lactobacilli through comparative genomics of 213 strains and associated genera.</title>
        <authorList>
            <person name="Sun Z."/>
            <person name="Harris H.M."/>
            <person name="McCann A."/>
            <person name="Guo C."/>
            <person name="Argimon S."/>
            <person name="Zhang W."/>
            <person name="Yang X."/>
            <person name="Jeffery I.B."/>
            <person name="Cooney J.C."/>
            <person name="Kagawa T.F."/>
            <person name="Liu W."/>
            <person name="Song Y."/>
            <person name="Salvetti E."/>
            <person name="Wrobel A."/>
            <person name="Rasinkangas P."/>
            <person name="Parkhill J."/>
            <person name="Rea M.C."/>
            <person name="O'Sullivan O."/>
            <person name="Ritari J."/>
            <person name="Douillard F.P."/>
            <person name="Paul Ross R."/>
            <person name="Yang R."/>
            <person name="Briner A.E."/>
            <person name="Felis G.E."/>
            <person name="de Vos W.M."/>
            <person name="Barrangou R."/>
            <person name="Klaenhammer T.R."/>
            <person name="Caufield P.W."/>
            <person name="Cui Y."/>
            <person name="Zhang H."/>
            <person name="O'Toole P.W."/>
        </authorList>
    </citation>
    <scope>NUCLEOTIDE SEQUENCE [LARGE SCALE GENOMIC DNA]</scope>
    <source>
        <strain evidence="4 5">DSM 20623</strain>
    </source>
</reference>